<evidence type="ECO:0000259" key="6">
    <source>
        <dbReference type="Pfam" id="PF08544"/>
    </source>
</evidence>
<dbReference type="GO" id="GO:0006012">
    <property type="term" value="P:galactose metabolic process"/>
    <property type="evidence" value="ECO:0007669"/>
    <property type="project" value="InterPro"/>
</dbReference>
<sequence length="361" mass="39613">MKISTPGRICLFGEHQDYLGLPTVAAAISRRISIEGSHRADEQIIIHLPDLKAQETFTLSNASTYVKDRDYFRSTLNVLRRRGFVFSQGLECEVHGNIPINSGTSSSSALIVSWANFLSRNADNPAVISSKELGEIANEAEVLEFGEPGGMMDHYSTAIGHVIYLESTPKIYVEALHPTLGTFVLGDSQQPKDTLGILARCRFGMEAIIKKVTEYDPSFSIFHTPFSQASDYSSLLSTDELGLLKANLEDRDLLIEGKKLLQQSATSTQETNDIDAAFGQLLYRHFQNLRDHKRTSTDKINRMVEASMNAGALGGKINGSGGGGCMFMYAPNCAHEVADAIRREGGIPYIITVDEGTKLEQ</sequence>
<dbReference type="GO" id="GO:0005829">
    <property type="term" value="C:cytosol"/>
    <property type="evidence" value="ECO:0007669"/>
    <property type="project" value="TreeGrafter"/>
</dbReference>
<gene>
    <name evidence="8" type="ORF">DR864_03395</name>
</gene>
<dbReference type="PRINTS" id="PR00959">
    <property type="entry name" value="MEVGALKINASE"/>
</dbReference>
<dbReference type="InterPro" id="IPR000705">
    <property type="entry name" value="Galactokinase"/>
</dbReference>
<dbReference type="GO" id="GO:0004335">
    <property type="term" value="F:galactokinase activity"/>
    <property type="evidence" value="ECO:0007669"/>
    <property type="project" value="InterPro"/>
</dbReference>
<comment type="similarity">
    <text evidence="1">Belongs to the GHMP kinase family. GalK subfamily.</text>
</comment>
<feature type="domain" description="Galactokinase N-terminal" evidence="7">
    <location>
        <begin position="4"/>
        <end position="34"/>
    </location>
</feature>
<dbReference type="EMBL" id="CP030850">
    <property type="protein sequence ID" value="AXE16847.1"/>
    <property type="molecule type" value="Genomic_DNA"/>
</dbReference>
<evidence type="ECO:0000313" key="9">
    <source>
        <dbReference type="Proteomes" id="UP000251993"/>
    </source>
</evidence>
<dbReference type="GO" id="GO:0005524">
    <property type="term" value="F:ATP binding"/>
    <property type="evidence" value="ECO:0007669"/>
    <property type="project" value="UniProtKB-KW"/>
</dbReference>
<dbReference type="Pfam" id="PF10509">
    <property type="entry name" value="GalKase_gal_bdg"/>
    <property type="match status" value="1"/>
</dbReference>
<protein>
    <submittedName>
        <fullName evidence="8">GHMP kinase</fullName>
    </submittedName>
</protein>
<dbReference type="Gene3D" id="3.30.70.890">
    <property type="entry name" value="GHMP kinase, C-terminal domain"/>
    <property type="match status" value="1"/>
</dbReference>
<accession>A0A344TDX6</accession>
<dbReference type="AlphaFoldDB" id="A0A344TDX6"/>
<evidence type="ECO:0000313" key="8">
    <source>
        <dbReference type="EMBL" id="AXE16847.1"/>
    </source>
</evidence>
<dbReference type="PRINTS" id="PR00473">
    <property type="entry name" value="GALCTOKINASE"/>
</dbReference>
<evidence type="ECO:0000256" key="3">
    <source>
        <dbReference type="ARBA" id="ARBA00022777"/>
    </source>
</evidence>
<dbReference type="OrthoDB" id="1411003at2"/>
<dbReference type="SUPFAM" id="SSF54211">
    <property type="entry name" value="Ribosomal protein S5 domain 2-like"/>
    <property type="match status" value="1"/>
</dbReference>
<dbReference type="InterPro" id="IPR020568">
    <property type="entry name" value="Ribosomal_Su5_D2-typ_SF"/>
</dbReference>
<keyword evidence="4" id="KW-0067">ATP-binding</keyword>
<name>A0A344TDX6_9BACT</name>
<dbReference type="KEGG" id="run:DR864_03395"/>
<feature type="domain" description="GHMP kinase C-terminal" evidence="6">
    <location>
        <begin position="277"/>
        <end position="344"/>
    </location>
</feature>
<dbReference type="PANTHER" id="PTHR10457">
    <property type="entry name" value="MEVALONATE KINASE/GALACTOKINASE"/>
    <property type="match status" value="1"/>
</dbReference>
<dbReference type="InterPro" id="IPR019539">
    <property type="entry name" value="GalKase_N"/>
</dbReference>
<keyword evidence="3 8" id="KW-0808">Transferase</keyword>
<dbReference type="Proteomes" id="UP000251993">
    <property type="component" value="Chromosome"/>
</dbReference>
<dbReference type="Gene3D" id="3.30.230.10">
    <property type="match status" value="1"/>
</dbReference>
<dbReference type="Pfam" id="PF08544">
    <property type="entry name" value="GHMP_kinases_C"/>
    <property type="match status" value="1"/>
</dbReference>
<evidence type="ECO:0000259" key="5">
    <source>
        <dbReference type="Pfam" id="PF00288"/>
    </source>
</evidence>
<dbReference type="InterPro" id="IPR036554">
    <property type="entry name" value="GHMP_kinase_C_sf"/>
</dbReference>
<keyword evidence="9" id="KW-1185">Reference proteome</keyword>
<dbReference type="PANTHER" id="PTHR10457:SF7">
    <property type="entry name" value="GALACTOKINASE-RELATED"/>
    <property type="match status" value="1"/>
</dbReference>
<proteinExistence type="inferred from homology"/>
<dbReference type="InterPro" id="IPR006204">
    <property type="entry name" value="GHMP_kinase_N_dom"/>
</dbReference>
<feature type="domain" description="GHMP kinase N-terminal" evidence="5">
    <location>
        <begin position="71"/>
        <end position="160"/>
    </location>
</feature>
<evidence type="ECO:0000259" key="7">
    <source>
        <dbReference type="Pfam" id="PF10509"/>
    </source>
</evidence>
<evidence type="ECO:0000256" key="1">
    <source>
        <dbReference type="ARBA" id="ARBA00006566"/>
    </source>
</evidence>
<dbReference type="SUPFAM" id="SSF55060">
    <property type="entry name" value="GHMP Kinase, C-terminal domain"/>
    <property type="match status" value="1"/>
</dbReference>
<dbReference type="InterPro" id="IPR014721">
    <property type="entry name" value="Ribsml_uS5_D2-typ_fold_subgr"/>
</dbReference>
<organism evidence="8 9">
    <name type="scientific">Runella rosea</name>
    <dbReference type="NCBI Taxonomy" id="2259595"/>
    <lineage>
        <taxon>Bacteria</taxon>
        <taxon>Pseudomonadati</taxon>
        <taxon>Bacteroidota</taxon>
        <taxon>Cytophagia</taxon>
        <taxon>Cytophagales</taxon>
        <taxon>Spirosomataceae</taxon>
        <taxon>Runella</taxon>
    </lineage>
</organism>
<dbReference type="RefSeq" id="WP_114065634.1">
    <property type="nucleotide sequence ID" value="NZ_CP030850.1"/>
</dbReference>
<keyword evidence="2" id="KW-0547">Nucleotide-binding</keyword>
<reference evidence="8 9" key="1">
    <citation type="submission" date="2018-07" db="EMBL/GenBank/DDBJ databases">
        <title>Genome sequencing of Runella.</title>
        <authorList>
            <person name="Baek M.-G."/>
            <person name="Yi H."/>
        </authorList>
    </citation>
    <scope>NUCLEOTIDE SEQUENCE [LARGE SCALE GENOMIC DNA]</scope>
    <source>
        <strain evidence="8 9">HYN0085</strain>
    </source>
</reference>
<dbReference type="InterPro" id="IPR013750">
    <property type="entry name" value="GHMP_kinase_C_dom"/>
</dbReference>
<dbReference type="Pfam" id="PF00288">
    <property type="entry name" value="GHMP_kinases_N"/>
    <property type="match status" value="1"/>
</dbReference>
<evidence type="ECO:0000256" key="4">
    <source>
        <dbReference type="ARBA" id="ARBA00022840"/>
    </source>
</evidence>
<evidence type="ECO:0000256" key="2">
    <source>
        <dbReference type="ARBA" id="ARBA00022741"/>
    </source>
</evidence>
<keyword evidence="3 8" id="KW-0418">Kinase</keyword>